<protein>
    <submittedName>
        <fullName evidence="1">Immunity 26/phosphotriesterase HocA family protein</fullName>
    </submittedName>
</protein>
<organism evidence="1">
    <name type="scientific">Tenacibaculum sp. Pbs-1</name>
    <dbReference type="NCBI Taxonomy" id="3238748"/>
    <lineage>
        <taxon>Bacteria</taxon>
        <taxon>Pseudomonadati</taxon>
        <taxon>Bacteroidota</taxon>
        <taxon>Flavobacteriia</taxon>
        <taxon>Flavobacteriales</taxon>
        <taxon>Flavobacteriaceae</taxon>
        <taxon>Tenacibaculum</taxon>
    </lineage>
</organism>
<name>A0AB33KZH0_9FLAO</name>
<reference evidence="1" key="1">
    <citation type="submission" date="2024-08" db="EMBL/GenBank/DDBJ databases">
        <title>Whole genome sequence of Tenacibaculum sp. strain pbs-1 associated with black-spot shell disease in Akoya pearl oysters.</title>
        <authorList>
            <person name="Sakatoku A."/>
            <person name="Suzuki T."/>
            <person name="Hatano K."/>
            <person name="Seki M."/>
            <person name="Tanaka D."/>
            <person name="Nakamura S."/>
            <person name="Suzuki N."/>
            <person name="Isshiki T."/>
        </authorList>
    </citation>
    <scope>NUCLEOTIDE SEQUENCE</scope>
    <source>
        <strain evidence="1">Pbs-1</strain>
    </source>
</reference>
<dbReference type="InterPro" id="IPR029278">
    <property type="entry name" value="Imm26"/>
</dbReference>
<proteinExistence type="predicted"/>
<dbReference type="AlphaFoldDB" id="A0AB33KZH0"/>
<evidence type="ECO:0000313" key="1">
    <source>
        <dbReference type="EMBL" id="BFP68381.1"/>
    </source>
</evidence>
<sequence>MKYMEEKEGNIFFIPLFLPLGIKDNRKSYSNYKFDKDEDYAFGRLININKTTGDLIEVFNYRGSIPENKDIIINSGLMFEPIHIAMAFEKKRWRFIFETENYDKEKDSNYSGITFLLGDIGSPILWKGGQKMNISVDERSKYKEWIIHHPTRIEEGIKENDFSIIF</sequence>
<gene>
    <name evidence="1" type="ORF">Pbs1_17240</name>
</gene>
<dbReference type="Pfam" id="PF15428">
    <property type="entry name" value="Imm26"/>
    <property type="match status" value="1"/>
</dbReference>
<dbReference type="EMBL" id="AP035888">
    <property type="protein sequence ID" value="BFP68381.1"/>
    <property type="molecule type" value="Genomic_DNA"/>
</dbReference>
<accession>A0AB33KZH0</accession>